<proteinExistence type="predicted"/>
<protein>
    <recommendedName>
        <fullName evidence="2">PWI domain-containing protein</fullName>
    </recommendedName>
</protein>
<dbReference type="GO" id="GO:0048024">
    <property type="term" value="P:regulation of mRNA splicing, via spliceosome"/>
    <property type="evidence" value="ECO:0007669"/>
    <property type="project" value="TreeGrafter"/>
</dbReference>
<dbReference type="PROSITE" id="PS51025">
    <property type="entry name" value="PWI"/>
    <property type="match status" value="1"/>
</dbReference>
<dbReference type="STRING" id="1965070.A0A443QLM1"/>
<organism evidence="3 4">
    <name type="scientific">Dinothrombium tinctorium</name>
    <dbReference type="NCBI Taxonomy" id="1965070"/>
    <lineage>
        <taxon>Eukaryota</taxon>
        <taxon>Metazoa</taxon>
        <taxon>Ecdysozoa</taxon>
        <taxon>Arthropoda</taxon>
        <taxon>Chelicerata</taxon>
        <taxon>Arachnida</taxon>
        <taxon>Acari</taxon>
        <taxon>Acariformes</taxon>
        <taxon>Trombidiformes</taxon>
        <taxon>Prostigmata</taxon>
        <taxon>Anystina</taxon>
        <taxon>Parasitengona</taxon>
        <taxon>Trombidioidea</taxon>
        <taxon>Trombidiidae</taxon>
        <taxon>Dinothrombium</taxon>
    </lineage>
</organism>
<evidence type="ECO:0000313" key="3">
    <source>
        <dbReference type="EMBL" id="RWS03922.1"/>
    </source>
</evidence>
<sequence length="76" mass="8840">MQINLTGFLEGRNAREFMGELWDLLLSAQNSPDGIPPILVELKKEELRKKQVSMLIELKLISFERKNSSRKKIKKN</sequence>
<dbReference type="GO" id="GO:0006397">
    <property type="term" value="P:mRNA processing"/>
    <property type="evidence" value="ECO:0007669"/>
    <property type="project" value="UniProtKB-KW"/>
</dbReference>
<dbReference type="EMBL" id="NCKU01006012">
    <property type="protein sequence ID" value="RWS03922.1"/>
    <property type="molecule type" value="Genomic_DNA"/>
</dbReference>
<comment type="caution">
    <text evidence="3">The sequence shown here is derived from an EMBL/GenBank/DDBJ whole genome shotgun (WGS) entry which is preliminary data.</text>
</comment>
<dbReference type="PANTHER" id="PTHR23148">
    <property type="entry name" value="SERINE/ARGININE REGULATED NUCLEAR MATRIX PROTEIN"/>
    <property type="match status" value="1"/>
</dbReference>
<accession>A0A443QLM1</accession>
<dbReference type="Proteomes" id="UP000285301">
    <property type="component" value="Unassembled WGS sequence"/>
</dbReference>
<evidence type="ECO:0000256" key="1">
    <source>
        <dbReference type="ARBA" id="ARBA00022664"/>
    </source>
</evidence>
<reference evidence="3 4" key="1">
    <citation type="journal article" date="2018" name="Gigascience">
        <title>Genomes of trombidid mites reveal novel predicted allergens and laterally-transferred genes associated with secondary metabolism.</title>
        <authorList>
            <person name="Dong X."/>
            <person name="Chaisiri K."/>
            <person name="Xia D."/>
            <person name="Armstrong S.D."/>
            <person name="Fang Y."/>
            <person name="Donnelly M.J."/>
            <person name="Kadowaki T."/>
            <person name="McGarry J.W."/>
            <person name="Darby A.C."/>
            <person name="Makepeace B.L."/>
        </authorList>
    </citation>
    <scope>NUCLEOTIDE SEQUENCE [LARGE SCALE GENOMIC DNA]</scope>
    <source>
        <strain evidence="3">UoL-WK</strain>
    </source>
</reference>
<dbReference type="InterPro" id="IPR052225">
    <property type="entry name" value="Ser/Arg_repetitive_matrix"/>
</dbReference>
<dbReference type="Pfam" id="PF01480">
    <property type="entry name" value="PWI"/>
    <property type="match status" value="1"/>
</dbReference>
<keyword evidence="1" id="KW-0507">mRNA processing</keyword>
<dbReference type="GO" id="GO:0003723">
    <property type="term" value="F:RNA binding"/>
    <property type="evidence" value="ECO:0007669"/>
    <property type="project" value="TreeGrafter"/>
</dbReference>
<feature type="domain" description="PWI" evidence="2">
    <location>
        <begin position="1"/>
        <end position="42"/>
    </location>
</feature>
<dbReference type="InterPro" id="IPR036483">
    <property type="entry name" value="PWI_dom_sf"/>
</dbReference>
<dbReference type="AlphaFoldDB" id="A0A443QLM1"/>
<name>A0A443QLM1_9ACAR</name>
<evidence type="ECO:0000259" key="2">
    <source>
        <dbReference type="PROSITE" id="PS51025"/>
    </source>
</evidence>
<dbReference type="Gene3D" id="1.20.1390.10">
    <property type="entry name" value="PWI domain"/>
    <property type="match status" value="1"/>
</dbReference>
<dbReference type="SUPFAM" id="SSF101233">
    <property type="entry name" value="PWI domain"/>
    <property type="match status" value="1"/>
</dbReference>
<gene>
    <name evidence="3" type="ORF">B4U79_11354</name>
</gene>
<keyword evidence="4" id="KW-1185">Reference proteome</keyword>
<dbReference type="OrthoDB" id="163257at2759"/>
<dbReference type="PANTHER" id="PTHR23148:SF0">
    <property type="entry name" value="SERINE_ARGININE REPETITIVE MATRIX PROTEIN 1"/>
    <property type="match status" value="1"/>
</dbReference>
<evidence type="ECO:0000313" key="4">
    <source>
        <dbReference type="Proteomes" id="UP000285301"/>
    </source>
</evidence>
<dbReference type="InterPro" id="IPR002483">
    <property type="entry name" value="PWI_dom"/>
</dbReference>
<dbReference type="GO" id="GO:0005681">
    <property type="term" value="C:spliceosomal complex"/>
    <property type="evidence" value="ECO:0007669"/>
    <property type="project" value="TreeGrafter"/>
</dbReference>